<feature type="compositionally biased region" description="Basic residues" evidence="1">
    <location>
        <begin position="16"/>
        <end position="26"/>
    </location>
</feature>
<evidence type="ECO:0000256" key="1">
    <source>
        <dbReference type="SAM" id="MobiDB-lite"/>
    </source>
</evidence>
<name>A0A6J4PII8_9ACTN</name>
<dbReference type="EMBL" id="CADCUP010000217">
    <property type="protein sequence ID" value="CAA9416926.1"/>
    <property type="molecule type" value="Genomic_DNA"/>
</dbReference>
<gene>
    <name evidence="2" type="ORF">AVDCRST_MAG06-3263</name>
</gene>
<evidence type="ECO:0000313" key="2">
    <source>
        <dbReference type="EMBL" id="CAA9416926.1"/>
    </source>
</evidence>
<feature type="region of interest" description="Disordered" evidence="1">
    <location>
        <begin position="1"/>
        <end position="26"/>
    </location>
</feature>
<dbReference type="AlphaFoldDB" id="A0A6J4PII8"/>
<sequence length="26" mass="3224">MREEFGFVGSPVHVQQRPRNRNRNRR</sequence>
<organism evidence="2">
    <name type="scientific">uncultured Nocardioides sp</name>
    <dbReference type="NCBI Taxonomy" id="198441"/>
    <lineage>
        <taxon>Bacteria</taxon>
        <taxon>Bacillati</taxon>
        <taxon>Actinomycetota</taxon>
        <taxon>Actinomycetes</taxon>
        <taxon>Propionibacteriales</taxon>
        <taxon>Nocardioidaceae</taxon>
        <taxon>Nocardioides</taxon>
        <taxon>environmental samples</taxon>
    </lineage>
</organism>
<reference evidence="2" key="1">
    <citation type="submission" date="2020-02" db="EMBL/GenBank/DDBJ databases">
        <authorList>
            <person name="Meier V. D."/>
        </authorList>
    </citation>
    <scope>NUCLEOTIDE SEQUENCE</scope>
    <source>
        <strain evidence="2">AVDCRST_MAG06</strain>
    </source>
</reference>
<proteinExistence type="predicted"/>
<protein>
    <submittedName>
        <fullName evidence="2">GTP-binding protein EngA</fullName>
    </submittedName>
</protein>
<accession>A0A6J4PII8</accession>